<keyword evidence="6" id="KW-0256">Endoplasmic reticulum</keyword>
<evidence type="ECO:0000256" key="10">
    <source>
        <dbReference type="ARBA" id="ARBA00049729"/>
    </source>
</evidence>
<name>A0D150_PARTE</name>
<dbReference type="GO" id="GO:0005789">
    <property type="term" value="C:endoplasmic reticulum membrane"/>
    <property type="evidence" value="ECO:0000318"/>
    <property type="project" value="GO_Central"/>
</dbReference>
<keyword evidence="7 11" id="KW-1133">Transmembrane helix</keyword>
<feature type="domain" description="CAAX prenyl protease 2/Lysostaphin resistance protein A-like" evidence="12">
    <location>
        <begin position="141"/>
        <end position="242"/>
    </location>
</feature>
<feature type="transmembrane region" description="Helical" evidence="11">
    <location>
        <begin position="51"/>
        <end position="69"/>
    </location>
</feature>
<evidence type="ECO:0000256" key="4">
    <source>
        <dbReference type="ARBA" id="ARBA00022692"/>
    </source>
</evidence>
<comment type="catalytic activity">
    <reaction evidence="9">
        <text>Hydrolyzes the peptide bond -P2-(S-farnesyl or geranylgeranyl)C-P1'-P2'-P3'-COOH where P1' and P2' are amino acids with aliphatic sidechains and P3' is any C-terminal residue.</text>
        <dbReference type="EC" id="3.4.26.1"/>
    </reaction>
</comment>
<keyword evidence="3" id="KW-0645">Protease</keyword>
<evidence type="ECO:0000256" key="9">
    <source>
        <dbReference type="ARBA" id="ARBA00047280"/>
    </source>
</evidence>
<dbReference type="RefSeq" id="XP_001444164.1">
    <property type="nucleotide sequence ID" value="XM_001444127.1"/>
</dbReference>
<keyword evidence="5" id="KW-0378">Hydrolase</keyword>
<evidence type="ECO:0000256" key="6">
    <source>
        <dbReference type="ARBA" id="ARBA00022824"/>
    </source>
</evidence>
<dbReference type="PANTHER" id="PTHR13046:SF0">
    <property type="entry name" value="CAAX PRENYL PROTEASE 2"/>
    <property type="match status" value="1"/>
</dbReference>
<feature type="transmembrane region" description="Helical" evidence="11">
    <location>
        <begin position="175"/>
        <end position="192"/>
    </location>
</feature>
<dbReference type="InterPro" id="IPR039731">
    <property type="entry name" value="Rce1"/>
</dbReference>
<keyword evidence="8 11" id="KW-0472">Membrane</keyword>
<feature type="transmembrane region" description="Helical" evidence="11">
    <location>
        <begin position="89"/>
        <end position="109"/>
    </location>
</feature>
<dbReference type="InParanoid" id="A0D150"/>
<evidence type="ECO:0000256" key="1">
    <source>
        <dbReference type="ARBA" id="ARBA00004477"/>
    </source>
</evidence>
<dbReference type="Pfam" id="PF02517">
    <property type="entry name" value="Rce1-like"/>
    <property type="match status" value="1"/>
</dbReference>
<evidence type="ECO:0000256" key="5">
    <source>
        <dbReference type="ARBA" id="ARBA00022801"/>
    </source>
</evidence>
<evidence type="ECO:0000256" key="8">
    <source>
        <dbReference type="ARBA" id="ARBA00023136"/>
    </source>
</evidence>
<dbReference type="EMBL" id="CT868252">
    <property type="protein sequence ID" value="CAK76767.1"/>
    <property type="molecule type" value="Genomic_DNA"/>
</dbReference>
<protein>
    <recommendedName>
        <fullName evidence="10">intramembrane prenyl-peptidase Rce1</fullName>
        <ecNumber evidence="10">3.4.26.1</ecNumber>
    </recommendedName>
</protein>
<dbReference type="GO" id="GO:0071586">
    <property type="term" value="P:CAAX-box protein processing"/>
    <property type="evidence" value="ECO:0000318"/>
    <property type="project" value="GO_Central"/>
</dbReference>
<organism evidence="13 14">
    <name type="scientific">Paramecium tetraurelia</name>
    <dbReference type="NCBI Taxonomy" id="5888"/>
    <lineage>
        <taxon>Eukaryota</taxon>
        <taxon>Sar</taxon>
        <taxon>Alveolata</taxon>
        <taxon>Ciliophora</taxon>
        <taxon>Intramacronucleata</taxon>
        <taxon>Oligohymenophorea</taxon>
        <taxon>Peniculida</taxon>
        <taxon>Parameciidae</taxon>
        <taxon>Paramecium</taxon>
    </lineage>
</organism>
<proteinExistence type="inferred from homology"/>
<keyword evidence="4 11" id="KW-0812">Transmembrane</keyword>
<dbReference type="GeneID" id="5029960"/>
<dbReference type="GO" id="GO:0004222">
    <property type="term" value="F:metalloendopeptidase activity"/>
    <property type="evidence" value="ECO:0000318"/>
    <property type="project" value="GO_Central"/>
</dbReference>
<keyword evidence="14" id="KW-1185">Reference proteome</keyword>
<dbReference type="EC" id="3.4.26.1" evidence="10"/>
<dbReference type="HOGENOM" id="CLU_961255_0_0_1"/>
<reference evidence="13 14" key="1">
    <citation type="journal article" date="2006" name="Nature">
        <title>Global trends of whole-genome duplications revealed by the ciliate Paramecium tetraurelia.</title>
        <authorList>
            <consortium name="Genoscope"/>
            <person name="Aury J.-M."/>
            <person name="Jaillon O."/>
            <person name="Duret L."/>
            <person name="Noel B."/>
            <person name="Jubin C."/>
            <person name="Porcel B.M."/>
            <person name="Segurens B."/>
            <person name="Daubin V."/>
            <person name="Anthouard V."/>
            <person name="Aiach N."/>
            <person name="Arnaiz O."/>
            <person name="Billaut A."/>
            <person name="Beisson J."/>
            <person name="Blanc I."/>
            <person name="Bouhouche K."/>
            <person name="Camara F."/>
            <person name="Duharcourt S."/>
            <person name="Guigo R."/>
            <person name="Gogendeau D."/>
            <person name="Katinka M."/>
            <person name="Keller A.-M."/>
            <person name="Kissmehl R."/>
            <person name="Klotz C."/>
            <person name="Koll F."/>
            <person name="Le Moue A."/>
            <person name="Lepere C."/>
            <person name="Malinsky S."/>
            <person name="Nowacki M."/>
            <person name="Nowak J.K."/>
            <person name="Plattner H."/>
            <person name="Poulain J."/>
            <person name="Ruiz F."/>
            <person name="Serrano V."/>
            <person name="Zagulski M."/>
            <person name="Dessen P."/>
            <person name="Betermier M."/>
            <person name="Weissenbach J."/>
            <person name="Scarpelli C."/>
            <person name="Schachter V."/>
            <person name="Sperling L."/>
            <person name="Meyer E."/>
            <person name="Cohen J."/>
            <person name="Wincker P."/>
        </authorList>
    </citation>
    <scope>NUCLEOTIDE SEQUENCE [LARGE SCALE GENOMIC DNA]</scope>
    <source>
        <strain evidence="13 14">Stock d4-2</strain>
    </source>
</reference>
<gene>
    <name evidence="13" type="ORF">GSPATT00012291001</name>
</gene>
<evidence type="ECO:0000256" key="2">
    <source>
        <dbReference type="ARBA" id="ARBA00006897"/>
    </source>
</evidence>
<dbReference type="OrthoDB" id="271604at2759"/>
<dbReference type="OMA" id="INHGCIN"/>
<dbReference type="eggNOG" id="ENOG502TN64">
    <property type="taxonomic scope" value="Eukaryota"/>
</dbReference>
<evidence type="ECO:0000313" key="13">
    <source>
        <dbReference type="EMBL" id="CAK76767.1"/>
    </source>
</evidence>
<comment type="similarity">
    <text evidence="2">Belongs to the peptidase U48 family.</text>
</comment>
<sequence>MNTINQSSAYLHTLIYVSSYIISKSIYRLYKERQFGESSSNQKRGRYQRKRIKILLLGFPTFLCLIHSYTTMYQSYKLDFKTLIQWNNNSKVCMGIAISFYMSFVLYGGPIYHEFWVSLFDSNQNGNLKKKLGKLQFNKFRWDYFSKIVVTPLIEELIFRGFTNNSFNPEYKNNHFYMIYSTFLYLLVRLILFEPKQLSANKWNYVKQIAKSLSLGVYLSYVLVQTETLIAVVINHGCINFMGSPNIQDLLKGNYSRELRFSNILVLIVEIMRFYFLGFLAFLIFCLLVL</sequence>
<feature type="transmembrane region" description="Helical" evidence="11">
    <location>
        <begin position="264"/>
        <end position="289"/>
    </location>
</feature>
<dbReference type="InterPro" id="IPR003675">
    <property type="entry name" value="Rce1/LyrA-like_dom"/>
</dbReference>
<dbReference type="STRING" id="5888.A0D150"/>
<feature type="transmembrane region" description="Helical" evidence="11">
    <location>
        <begin position="144"/>
        <end position="163"/>
    </location>
</feature>
<feature type="transmembrane region" description="Helical" evidence="11">
    <location>
        <begin position="213"/>
        <end position="234"/>
    </location>
</feature>
<dbReference type="KEGG" id="ptm:GSPATT00012291001"/>
<evidence type="ECO:0000259" key="12">
    <source>
        <dbReference type="Pfam" id="PF02517"/>
    </source>
</evidence>
<evidence type="ECO:0000256" key="3">
    <source>
        <dbReference type="ARBA" id="ARBA00022670"/>
    </source>
</evidence>
<dbReference type="Proteomes" id="UP000000600">
    <property type="component" value="Unassembled WGS sequence"/>
</dbReference>
<accession>A0D150</accession>
<comment type="subcellular location">
    <subcellularLocation>
        <location evidence="1">Endoplasmic reticulum membrane</location>
        <topology evidence="1">Multi-pass membrane protein</topology>
    </subcellularLocation>
</comment>
<evidence type="ECO:0000313" key="14">
    <source>
        <dbReference type="Proteomes" id="UP000000600"/>
    </source>
</evidence>
<dbReference type="AlphaFoldDB" id="A0D150"/>
<dbReference type="PANTHER" id="PTHR13046">
    <property type="entry name" value="PROTEASE U48 CAAX PRENYL PROTEASE RCE1"/>
    <property type="match status" value="1"/>
</dbReference>
<evidence type="ECO:0000256" key="11">
    <source>
        <dbReference type="SAM" id="Phobius"/>
    </source>
</evidence>
<evidence type="ECO:0000256" key="7">
    <source>
        <dbReference type="ARBA" id="ARBA00022989"/>
    </source>
</evidence>